<dbReference type="EMBL" id="JBJJXI010000074">
    <property type="protein sequence ID" value="KAL3396124.1"/>
    <property type="molecule type" value="Genomic_DNA"/>
</dbReference>
<evidence type="ECO:0000313" key="1">
    <source>
        <dbReference type="EMBL" id="KAL3396124.1"/>
    </source>
</evidence>
<protein>
    <submittedName>
        <fullName evidence="1">Uncharacterized protein</fullName>
    </submittedName>
</protein>
<evidence type="ECO:0000313" key="2">
    <source>
        <dbReference type="Proteomes" id="UP001627154"/>
    </source>
</evidence>
<proteinExistence type="predicted"/>
<accession>A0ABD2WTE8</accession>
<sequence>MRHRTTTTKKKKTKRSQNRSKKILQIMIIFIVEKNPARVSIGTRALYLAIVAALAHITRSLYAYVRKSEEATFQVRALNFSSSS</sequence>
<dbReference type="AlphaFoldDB" id="A0ABD2WTE8"/>
<organism evidence="1 2">
    <name type="scientific">Trichogramma kaykai</name>
    <dbReference type="NCBI Taxonomy" id="54128"/>
    <lineage>
        <taxon>Eukaryota</taxon>
        <taxon>Metazoa</taxon>
        <taxon>Ecdysozoa</taxon>
        <taxon>Arthropoda</taxon>
        <taxon>Hexapoda</taxon>
        <taxon>Insecta</taxon>
        <taxon>Pterygota</taxon>
        <taxon>Neoptera</taxon>
        <taxon>Endopterygota</taxon>
        <taxon>Hymenoptera</taxon>
        <taxon>Apocrita</taxon>
        <taxon>Proctotrupomorpha</taxon>
        <taxon>Chalcidoidea</taxon>
        <taxon>Trichogrammatidae</taxon>
        <taxon>Trichogramma</taxon>
    </lineage>
</organism>
<keyword evidence="2" id="KW-1185">Reference proteome</keyword>
<comment type="caution">
    <text evidence="1">The sequence shown here is derived from an EMBL/GenBank/DDBJ whole genome shotgun (WGS) entry which is preliminary data.</text>
</comment>
<dbReference type="Proteomes" id="UP001627154">
    <property type="component" value="Unassembled WGS sequence"/>
</dbReference>
<gene>
    <name evidence="1" type="ORF">TKK_009992</name>
</gene>
<name>A0ABD2WTE8_9HYME</name>
<reference evidence="1 2" key="1">
    <citation type="journal article" date="2024" name="bioRxiv">
        <title>A reference genome for Trichogramma kaykai: A tiny desert-dwelling parasitoid wasp with competing sex-ratio distorters.</title>
        <authorList>
            <person name="Culotta J."/>
            <person name="Lindsey A.R."/>
        </authorList>
    </citation>
    <scope>NUCLEOTIDE SEQUENCE [LARGE SCALE GENOMIC DNA]</scope>
    <source>
        <strain evidence="1 2">KSX58</strain>
    </source>
</reference>